<dbReference type="InterPro" id="IPR036047">
    <property type="entry name" value="F-box-like_dom_sf"/>
</dbReference>
<feature type="region of interest" description="Disordered" evidence="1">
    <location>
        <begin position="601"/>
        <end position="624"/>
    </location>
</feature>
<comment type="caution">
    <text evidence="3">The sequence shown here is derived from an EMBL/GenBank/DDBJ whole genome shotgun (WGS) entry which is preliminary data.</text>
</comment>
<accession>A0A438MYV0</accession>
<dbReference type="InterPro" id="IPR036322">
    <property type="entry name" value="WD40_repeat_dom_sf"/>
</dbReference>
<feature type="compositionally biased region" description="Polar residues" evidence="1">
    <location>
        <begin position="8"/>
        <end position="17"/>
    </location>
</feature>
<gene>
    <name evidence="3" type="ORF">B0A52_07545</name>
</gene>
<evidence type="ECO:0000256" key="1">
    <source>
        <dbReference type="SAM" id="MobiDB-lite"/>
    </source>
</evidence>
<feature type="region of interest" description="Disordered" evidence="1">
    <location>
        <begin position="55"/>
        <end position="100"/>
    </location>
</feature>
<dbReference type="Pfam" id="PF00646">
    <property type="entry name" value="F-box"/>
    <property type="match status" value="1"/>
</dbReference>
<dbReference type="EMBL" id="NAJM01000034">
    <property type="protein sequence ID" value="RVX68890.1"/>
    <property type="molecule type" value="Genomic_DNA"/>
</dbReference>
<organism evidence="3 4">
    <name type="scientific">Exophiala mesophila</name>
    <name type="common">Black yeast-like fungus</name>
    <dbReference type="NCBI Taxonomy" id="212818"/>
    <lineage>
        <taxon>Eukaryota</taxon>
        <taxon>Fungi</taxon>
        <taxon>Dikarya</taxon>
        <taxon>Ascomycota</taxon>
        <taxon>Pezizomycotina</taxon>
        <taxon>Eurotiomycetes</taxon>
        <taxon>Chaetothyriomycetidae</taxon>
        <taxon>Chaetothyriales</taxon>
        <taxon>Herpotrichiellaceae</taxon>
        <taxon>Exophiala</taxon>
    </lineage>
</organism>
<reference evidence="3 4" key="1">
    <citation type="submission" date="2017-03" db="EMBL/GenBank/DDBJ databases">
        <title>Genomes of endolithic fungi from Antarctica.</title>
        <authorList>
            <person name="Coleine C."/>
            <person name="Masonjones S."/>
            <person name="Stajich J.E."/>
        </authorList>
    </citation>
    <scope>NUCLEOTIDE SEQUENCE [LARGE SCALE GENOMIC DNA]</scope>
    <source>
        <strain evidence="3 4">CCFEE 6314</strain>
    </source>
</reference>
<proteinExistence type="predicted"/>
<dbReference type="SUPFAM" id="SSF50978">
    <property type="entry name" value="WD40 repeat-like"/>
    <property type="match status" value="1"/>
</dbReference>
<feature type="region of interest" description="Disordered" evidence="1">
    <location>
        <begin position="1"/>
        <end position="23"/>
    </location>
</feature>
<feature type="compositionally biased region" description="Polar residues" evidence="1">
    <location>
        <begin position="606"/>
        <end position="617"/>
    </location>
</feature>
<dbReference type="SUPFAM" id="SSF81383">
    <property type="entry name" value="F-box domain"/>
    <property type="match status" value="2"/>
</dbReference>
<evidence type="ECO:0000313" key="3">
    <source>
        <dbReference type="EMBL" id="RVX68890.1"/>
    </source>
</evidence>
<sequence>MCGVLPSRSPSITSTSDGKIATTPLHEQKMDLLQIKRPGVTVFAGKLLMFDGPCDDGRTSPTTQGKSACSIATPQRPREPSSFGGNDFVNPFTEEDLTSRKTSASQDASSYFRPNAFLGHRDTFARLLHRQLFDSDEEDESTESPYSSSRRLSTTVMAWLPYPVLSLILQYTSFEGYKSMRLVCRQWYNDLPPPSFPAVYRLPQETIQQFLSYLNPLDFDAARHTCASWFFASLNWRILQSMLKLAGCKLGFQTDRALTRQRRRNNTLSQSSDTIPIFPQFYASPDEEWLCHKRLATEARLSLGWRGPFTLGPSPSESRLSLTDEIHFHQILGDNTTTSARQTFTVSTCGKFVLIVHGNNIFVYGLWNSEEPMRPIVRLTAGCAIFKVSMDTSADRYAVAAVLSGRKGMLWDLVKNSNKPRLRSSSGEPLSLGMQATILGSAIMPVSQQAAANLSLLAPEQPTDSKRTVSGTGFDPDLTACHSEESCQGLLRETLPSQEEEQIYGAPIQTVATALYTNLGSSDDPPRSVAICPNRKCVAFGSRMGIELHWIDALTGGDLNRWFPLAAPSDFLYFLPVREGIDAEKTLRLISSALGPKTVMLRRSDSSQATQGPQATSPAHGRRQSMTRLSFGSLPFPAATSSNRASPSPPQLQNEEAQGVLRTVDCDHYRAIPLSDGSHLLFTDAVTGLLCLGSDAPLGGPTKLIRKAVFVPPADTIAEPAKGLPVRYACGRDLR</sequence>
<evidence type="ECO:0000259" key="2">
    <source>
        <dbReference type="Pfam" id="PF00646"/>
    </source>
</evidence>
<feature type="compositionally biased region" description="Polar residues" evidence="1">
    <location>
        <begin position="59"/>
        <end position="73"/>
    </location>
</feature>
<protein>
    <recommendedName>
        <fullName evidence="2">F-box domain-containing protein</fullName>
    </recommendedName>
</protein>
<dbReference type="OrthoDB" id="1689567at2759"/>
<dbReference type="VEuPathDB" id="FungiDB:PV10_03039"/>
<dbReference type="InterPro" id="IPR001810">
    <property type="entry name" value="F-box_dom"/>
</dbReference>
<evidence type="ECO:0000313" key="4">
    <source>
        <dbReference type="Proteomes" id="UP000288859"/>
    </source>
</evidence>
<feature type="domain" description="F-box" evidence="2">
    <location>
        <begin position="160"/>
        <end position="189"/>
    </location>
</feature>
<dbReference type="Proteomes" id="UP000288859">
    <property type="component" value="Unassembled WGS sequence"/>
</dbReference>
<dbReference type="AlphaFoldDB" id="A0A438MYV0"/>
<name>A0A438MYV0_EXOME</name>